<dbReference type="InterPro" id="IPR035906">
    <property type="entry name" value="MetI-like_sf"/>
</dbReference>
<dbReference type="PANTHER" id="PTHR43744:SF8">
    <property type="entry name" value="SN-GLYCEROL-3-PHOSPHATE TRANSPORT SYSTEM PERMEASE PROTEIN UGPE"/>
    <property type="match status" value="1"/>
</dbReference>
<dbReference type="RefSeq" id="WP_068133672.1">
    <property type="nucleotide sequence ID" value="NZ_AP014924.1"/>
</dbReference>
<dbReference type="Proteomes" id="UP000065807">
    <property type="component" value="Chromosome"/>
</dbReference>
<dbReference type="AlphaFoldDB" id="A0A0K2SGP3"/>
<dbReference type="SUPFAM" id="SSF161098">
    <property type="entry name" value="MetI-like"/>
    <property type="match status" value="1"/>
</dbReference>
<keyword evidence="5 7" id="KW-1133">Transmembrane helix</keyword>
<dbReference type="PROSITE" id="PS50928">
    <property type="entry name" value="ABC_TM1"/>
    <property type="match status" value="1"/>
</dbReference>
<feature type="transmembrane region" description="Helical" evidence="7">
    <location>
        <begin position="69"/>
        <end position="94"/>
    </location>
</feature>
<organism evidence="9 10">
    <name type="scientific">Limnochorda pilosa</name>
    <dbReference type="NCBI Taxonomy" id="1555112"/>
    <lineage>
        <taxon>Bacteria</taxon>
        <taxon>Bacillati</taxon>
        <taxon>Bacillota</taxon>
        <taxon>Limnochordia</taxon>
        <taxon>Limnochordales</taxon>
        <taxon>Limnochordaceae</taxon>
        <taxon>Limnochorda</taxon>
    </lineage>
</organism>
<evidence type="ECO:0000256" key="3">
    <source>
        <dbReference type="ARBA" id="ARBA00022475"/>
    </source>
</evidence>
<dbReference type="STRING" id="1555112.LIP_0424"/>
<feature type="transmembrane region" description="Helical" evidence="7">
    <location>
        <begin position="9"/>
        <end position="28"/>
    </location>
</feature>
<dbReference type="Gene3D" id="1.10.3720.10">
    <property type="entry name" value="MetI-like"/>
    <property type="match status" value="1"/>
</dbReference>
<dbReference type="OrthoDB" id="9810086at2"/>
<accession>A0A0K2SGP3</accession>
<feature type="domain" description="ABC transmembrane type-1" evidence="8">
    <location>
        <begin position="70"/>
        <end position="261"/>
    </location>
</feature>
<dbReference type="Pfam" id="PF00528">
    <property type="entry name" value="BPD_transp_1"/>
    <property type="match status" value="1"/>
</dbReference>
<evidence type="ECO:0000256" key="4">
    <source>
        <dbReference type="ARBA" id="ARBA00022692"/>
    </source>
</evidence>
<dbReference type="InterPro" id="IPR000515">
    <property type="entry name" value="MetI-like"/>
</dbReference>
<dbReference type="GO" id="GO:0005886">
    <property type="term" value="C:plasma membrane"/>
    <property type="evidence" value="ECO:0007669"/>
    <property type="project" value="UniProtKB-SubCell"/>
</dbReference>
<feature type="transmembrane region" description="Helical" evidence="7">
    <location>
        <begin position="237"/>
        <end position="260"/>
    </location>
</feature>
<evidence type="ECO:0000256" key="7">
    <source>
        <dbReference type="RuleBase" id="RU363032"/>
    </source>
</evidence>
<evidence type="ECO:0000256" key="1">
    <source>
        <dbReference type="ARBA" id="ARBA00004651"/>
    </source>
</evidence>
<keyword evidence="3" id="KW-1003">Cell membrane</keyword>
<evidence type="ECO:0000256" key="2">
    <source>
        <dbReference type="ARBA" id="ARBA00022448"/>
    </source>
</evidence>
<evidence type="ECO:0000256" key="6">
    <source>
        <dbReference type="ARBA" id="ARBA00023136"/>
    </source>
</evidence>
<evidence type="ECO:0000256" key="5">
    <source>
        <dbReference type="ARBA" id="ARBA00022989"/>
    </source>
</evidence>
<dbReference type="KEGG" id="lpil:LIP_0424"/>
<protein>
    <submittedName>
        <fullName evidence="9">Sugar ABC transporter permease</fullName>
    </submittedName>
</protein>
<evidence type="ECO:0000313" key="10">
    <source>
        <dbReference type="Proteomes" id="UP000065807"/>
    </source>
</evidence>
<gene>
    <name evidence="9" type="ORF">LIP_0424</name>
</gene>
<name>A0A0K2SGP3_LIMPI</name>
<evidence type="ECO:0000259" key="8">
    <source>
        <dbReference type="PROSITE" id="PS50928"/>
    </source>
</evidence>
<feature type="transmembrane region" description="Helical" evidence="7">
    <location>
        <begin position="138"/>
        <end position="161"/>
    </location>
</feature>
<keyword evidence="2 7" id="KW-0813">Transport</keyword>
<keyword evidence="10" id="KW-1185">Reference proteome</keyword>
<dbReference type="PANTHER" id="PTHR43744">
    <property type="entry name" value="ABC TRANSPORTER PERMEASE PROTEIN MG189-RELATED-RELATED"/>
    <property type="match status" value="1"/>
</dbReference>
<dbReference type="CDD" id="cd06261">
    <property type="entry name" value="TM_PBP2"/>
    <property type="match status" value="1"/>
</dbReference>
<evidence type="ECO:0000313" key="9">
    <source>
        <dbReference type="EMBL" id="BAS26281.1"/>
    </source>
</evidence>
<comment type="similarity">
    <text evidence="7">Belongs to the binding-protein-dependent transport system permease family.</text>
</comment>
<reference evidence="10" key="2">
    <citation type="journal article" date="2016" name="Int. J. Syst. Evol. Microbiol.">
        <title>Complete genome sequence and cell structure of Limnochorda pilosa, a Gram-negative spore-former within the phylum Firmicutes.</title>
        <authorList>
            <person name="Watanabe M."/>
            <person name="Kojima H."/>
            <person name="Fukui M."/>
        </authorList>
    </citation>
    <scope>NUCLEOTIDE SEQUENCE [LARGE SCALE GENOMIC DNA]</scope>
    <source>
        <strain evidence="10">HC45</strain>
    </source>
</reference>
<proteinExistence type="inferred from homology"/>
<dbReference type="EMBL" id="AP014924">
    <property type="protein sequence ID" value="BAS26281.1"/>
    <property type="molecule type" value="Genomic_DNA"/>
</dbReference>
<dbReference type="GO" id="GO:0055085">
    <property type="term" value="P:transmembrane transport"/>
    <property type="evidence" value="ECO:0007669"/>
    <property type="project" value="InterPro"/>
</dbReference>
<keyword evidence="6 7" id="KW-0472">Membrane</keyword>
<reference evidence="10" key="1">
    <citation type="submission" date="2015-07" db="EMBL/GenBank/DDBJ databases">
        <title>Complete genome sequence and phylogenetic analysis of Limnochorda pilosa.</title>
        <authorList>
            <person name="Watanabe M."/>
            <person name="Kojima H."/>
            <person name="Fukui M."/>
        </authorList>
    </citation>
    <scope>NUCLEOTIDE SEQUENCE [LARGE SCALE GENOMIC DNA]</scope>
    <source>
        <strain evidence="10">HC45</strain>
    </source>
</reference>
<keyword evidence="4 7" id="KW-0812">Transmembrane</keyword>
<comment type="subcellular location">
    <subcellularLocation>
        <location evidence="1 7">Cell membrane</location>
        <topology evidence="1 7">Multi-pass membrane protein</topology>
    </subcellularLocation>
</comment>
<feature type="transmembrane region" description="Helical" evidence="7">
    <location>
        <begin position="106"/>
        <end position="126"/>
    </location>
</feature>
<sequence length="276" mass="30258">MRIPRVRRTWFSILVILGVGISIGPYVWTLLTSLKTEDELFQVPVTYLPQVPTFENYVNVFAQNPFGRFILNSLIVCTVATTVVLVLGSLAGYAFGRLRFPGKGPLLLGVLAFSTLPVMSLIVPLYTIVQGLGWLNSYLGLIIPYVTWTLPLAVFILTNFFRQISKNLEESAWIDGATRLGALRHVIAPLSGPGLVSAATITFVNIWNDFLIGFTLVSQREMRTVTVGITMYQSEFAFPWGTITAAVSIATIPVAILLLFGQRWVTSGLTAGAIKG</sequence>
<dbReference type="PATRIC" id="fig|1555112.3.peg.443"/>